<proteinExistence type="predicted"/>
<sequence length="291" mass="33422">MKAIVLFSVFIFFAGNLFARHGKVIESLEFESKTLDYPVGYSIYLPPGYDISQRSYPVLYLLHGYSDDETGWIQFGEANLIADKGIENGDFPPMIIVMPNGKVTWFCNNESNNDKWQDMFINEFIPFIEGEYRIRQKREFRAIAGLSMGGYGALNISMRNPGLFSSCVAFSSGVFTDEEIINYSDEGYTHFFGDIFGKDLKGEGRITEAWKANSPLHLIKDVPKEKLEKIRFYIDCGDNDFLYKGNSTLHILMRDLGIPHEYRVRDGSHSWVYWRAGLPEGLKFISETFHR</sequence>
<name>A0A3B0TRQ4_9ZZZZ</name>
<dbReference type="InterPro" id="IPR029058">
    <property type="entry name" value="AB_hydrolase_fold"/>
</dbReference>
<dbReference type="InterPro" id="IPR000801">
    <property type="entry name" value="Esterase-like"/>
</dbReference>
<evidence type="ECO:0000313" key="1">
    <source>
        <dbReference type="EMBL" id="VAW16097.1"/>
    </source>
</evidence>
<organism evidence="1">
    <name type="scientific">hydrothermal vent metagenome</name>
    <dbReference type="NCBI Taxonomy" id="652676"/>
    <lineage>
        <taxon>unclassified sequences</taxon>
        <taxon>metagenomes</taxon>
        <taxon>ecological metagenomes</taxon>
    </lineage>
</organism>
<keyword evidence="1" id="KW-0624">Polysaccharide degradation</keyword>
<reference evidence="1" key="1">
    <citation type="submission" date="2018-06" db="EMBL/GenBank/DDBJ databases">
        <authorList>
            <person name="Zhirakovskaya E."/>
        </authorList>
    </citation>
    <scope>NUCLEOTIDE SEQUENCE</scope>
</reference>
<dbReference type="GO" id="GO:0045493">
    <property type="term" value="P:xylan catabolic process"/>
    <property type="evidence" value="ECO:0007669"/>
    <property type="project" value="UniProtKB-KW"/>
</dbReference>
<dbReference type="EC" id="3.2.1.8" evidence="1"/>
<dbReference type="AlphaFoldDB" id="A0A3B0TRQ4"/>
<dbReference type="SUPFAM" id="SSF53474">
    <property type="entry name" value="alpha/beta-Hydrolases"/>
    <property type="match status" value="1"/>
</dbReference>
<keyword evidence="1" id="KW-0326">Glycosidase</keyword>
<dbReference type="Pfam" id="PF00756">
    <property type="entry name" value="Esterase"/>
    <property type="match status" value="1"/>
</dbReference>
<dbReference type="GO" id="GO:0016747">
    <property type="term" value="F:acyltransferase activity, transferring groups other than amino-acyl groups"/>
    <property type="evidence" value="ECO:0007669"/>
    <property type="project" value="TreeGrafter"/>
</dbReference>
<keyword evidence="1" id="KW-0378">Hydrolase</keyword>
<protein>
    <submittedName>
        <fullName evidence="1">Endo-1,4-beta-xylanase A</fullName>
        <ecNumber evidence="1">3.2.1.8</ecNumber>
    </submittedName>
</protein>
<dbReference type="Gene3D" id="3.40.50.1820">
    <property type="entry name" value="alpha/beta hydrolase"/>
    <property type="match status" value="1"/>
</dbReference>
<keyword evidence="1" id="KW-0119">Carbohydrate metabolism</keyword>
<accession>A0A3B0TRQ4</accession>
<dbReference type="InterPro" id="IPR050583">
    <property type="entry name" value="Mycobacterial_A85_antigen"/>
</dbReference>
<dbReference type="PANTHER" id="PTHR48098:SF1">
    <property type="entry name" value="DIACYLGLYCEROL ACYLTRANSFERASE_MYCOLYLTRANSFERASE AG85A"/>
    <property type="match status" value="1"/>
</dbReference>
<keyword evidence="1" id="KW-0858">Xylan degradation</keyword>
<dbReference type="PANTHER" id="PTHR48098">
    <property type="entry name" value="ENTEROCHELIN ESTERASE-RELATED"/>
    <property type="match status" value="1"/>
</dbReference>
<dbReference type="EMBL" id="UOEP01000057">
    <property type="protein sequence ID" value="VAW16097.1"/>
    <property type="molecule type" value="Genomic_DNA"/>
</dbReference>
<dbReference type="GO" id="GO:0031176">
    <property type="term" value="F:endo-1,4-beta-xylanase activity"/>
    <property type="evidence" value="ECO:0007669"/>
    <property type="project" value="UniProtKB-EC"/>
</dbReference>
<gene>
    <name evidence="1" type="ORF">MNBD_BACTEROID01-949</name>
</gene>